<proteinExistence type="predicted"/>
<accession>A0A6S7BXB5</accession>
<reference evidence="2 3" key="1">
    <citation type="submission" date="2020-04" db="EMBL/GenBank/DDBJ databases">
        <authorList>
            <person name="De Canck E."/>
        </authorList>
    </citation>
    <scope>NUCLEOTIDE SEQUENCE [LARGE SCALE GENOMIC DNA]</scope>
    <source>
        <strain evidence="2 3">LMG 28614</strain>
    </source>
</reference>
<sequence>MSTYKEPPRVTAGLSHAQSPSLPLGLTLRRWSLRVQWTIVALSAIVAIAAACWYGSYGAALGLAQFLVIFGLFGTGLIQATSTLRAQLNALCDGESDAGPCRSAERRLALRAQLWLYGVLIASARGGYSLV</sequence>
<evidence type="ECO:0000313" key="2">
    <source>
        <dbReference type="EMBL" id="CAB3776058.1"/>
    </source>
</evidence>
<feature type="transmembrane region" description="Helical" evidence="1">
    <location>
        <begin position="37"/>
        <end position="56"/>
    </location>
</feature>
<keyword evidence="1" id="KW-1133">Transmembrane helix</keyword>
<keyword evidence="1" id="KW-0812">Transmembrane</keyword>
<keyword evidence="3" id="KW-1185">Reference proteome</keyword>
<dbReference type="Proteomes" id="UP000494365">
    <property type="component" value="Unassembled WGS sequence"/>
</dbReference>
<organism evidence="2 3">
    <name type="scientific">Paraburkholderia ultramafica</name>
    <dbReference type="NCBI Taxonomy" id="1544867"/>
    <lineage>
        <taxon>Bacteria</taxon>
        <taxon>Pseudomonadati</taxon>
        <taxon>Pseudomonadota</taxon>
        <taxon>Betaproteobacteria</taxon>
        <taxon>Burkholderiales</taxon>
        <taxon>Burkholderiaceae</taxon>
        <taxon>Paraburkholderia</taxon>
    </lineage>
</organism>
<dbReference type="AlphaFoldDB" id="A0A6S7BXB5"/>
<evidence type="ECO:0000256" key="1">
    <source>
        <dbReference type="SAM" id="Phobius"/>
    </source>
</evidence>
<protein>
    <submittedName>
        <fullName evidence="2">Uncharacterized protein</fullName>
    </submittedName>
</protein>
<keyword evidence="1" id="KW-0472">Membrane</keyword>
<name>A0A6S7BXB5_9BURK</name>
<dbReference type="RefSeq" id="WP_175147657.1">
    <property type="nucleotide sequence ID" value="NZ_CADIKK010000001.1"/>
</dbReference>
<feature type="transmembrane region" description="Helical" evidence="1">
    <location>
        <begin position="62"/>
        <end position="80"/>
    </location>
</feature>
<gene>
    <name evidence="2" type="ORF">LMG28614_00137</name>
</gene>
<evidence type="ECO:0000313" key="3">
    <source>
        <dbReference type="Proteomes" id="UP000494365"/>
    </source>
</evidence>
<dbReference type="EMBL" id="CADIKK010000001">
    <property type="protein sequence ID" value="CAB3776058.1"/>
    <property type="molecule type" value="Genomic_DNA"/>
</dbReference>